<dbReference type="EMBL" id="JAFIRN010000005">
    <property type="protein sequence ID" value="KAG5849035.1"/>
    <property type="molecule type" value="Genomic_DNA"/>
</dbReference>
<organism evidence="3 4">
    <name type="scientific">Anguilla anguilla</name>
    <name type="common">European freshwater eel</name>
    <name type="synonym">Muraena anguilla</name>
    <dbReference type="NCBI Taxonomy" id="7936"/>
    <lineage>
        <taxon>Eukaryota</taxon>
        <taxon>Metazoa</taxon>
        <taxon>Chordata</taxon>
        <taxon>Craniata</taxon>
        <taxon>Vertebrata</taxon>
        <taxon>Euteleostomi</taxon>
        <taxon>Actinopterygii</taxon>
        <taxon>Neopterygii</taxon>
        <taxon>Teleostei</taxon>
        <taxon>Anguilliformes</taxon>
        <taxon>Anguillidae</taxon>
        <taxon>Anguilla</taxon>
    </lineage>
</organism>
<dbReference type="OrthoDB" id="365640at2759"/>
<dbReference type="PANTHER" id="PTHR31516">
    <property type="entry name" value="STABILIZER OF AXONEMAL MICROTUBULES 2"/>
    <property type="match status" value="1"/>
</dbReference>
<dbReference type="InterPro" id="IPR033336">
    <property type="entry name" value="SAXO1/2"/>
</dbReference>
<comment type="similarity">
    <text evidence="1">Belongs to the FAM154 family.</text>
</comment>
<dbReference type="AlphaFoldDB" id="A0A9D3MHK4"/>
<evidence type="ECO:0000256" key="2">
    <source>
        <dbReference type="SAM" id="MobiDB-lite"/>
    </source>
</evidence>
<protein>
    <recommendedName>
        <fullName evidence="5">Stabilizer of axonemal microtubules 2</fullName>
    </recommendedName>
</protein>
<dbReference type="OMA" id="PRCICEI"/>
<dbReference type="GO" id="GO:0005814">
    <property type="term" value="C:centriole"/>
    <property type="evidence" value="ECO:0007669"/>
    <property type="project" value="TreeGrafter"/>
</dbReference>
<dbReference type="GO" id="GO:0036126">
    <property type="term" value="C:sperm flagellum"/>
    <property type="evidence" value="ECO:0007669"/>
    <property type="project" value="TreeGrafter"/>
</dbReference>
<dbReference type="PANTHER" id="PTHR31516:SF17">
    <property type="entry name" value="STABILIZER OF AXONEMAL MICROTUBULES 2"/>
    <property type="match status" value="1"/>
</dbReference>
<evidence type="ECO:0000256" key="1">
    <source>
        <dbReference type="ARBA" id="ARBA00008738"/>
    </source>
</evidence>
<evidence type="ECO:0008006" key="5">
    <source>
        <dbReference type="Google" id="ProtNLM"/>
    </source>
</evidence>
<evidence type="ECO:0000313" key="3">
    <source>
        <dbReference type="EMBL" id="KAG5849035.1"/>
    </source>
</evidence>
<evidence type="ECO:0000313" key="4">
    <source>
        <dbReference type="Proteomes" id="UP001044222"/>
    </source>
</evidence>
<feature type="region of interest" description="Disordered" evidence="2">
    <location>
        <begin position="44"/>
        <end position="67"/>
    </location>
</feature>
<dbReference type="Proteomes" id="UP001044222">
    <property type="component" value="Unassembled WGS sequence"/>
</dbReference>
<dbReference type="Pfam" id="PF05217">
    <property type="entry name" value="SAXO1-2"/>
    <property type="match status" value="1"/>
</dbReference>
<dbReference type="GO" id="GO:0005879">
    <property type="term" value="C:axonemal microtubule"/>
    <property type="evidence" value="ECO:0007669"/>
    <property type="project" value="TreeGrafter"/>
</dbReference>
<dbReference type="GO" id="GO:0036064">
    <property type="term" value="C:ciliary basal body"/>
    <property type="evidence" value="ECO:0007669"/>
    <property type="project" value="TreeGrafter"/>
</dbReference>
<name>A0A9D3MHK4_ANGAN</name>
<proteinExistence type="inferred from homology"/>
<sequence>MKRLCICEICNCGRHRCAHRPTALYAKDNTLCALTEYKEKYPTHEGYNAPTSLKPKQAYRKDQGRMEGTTTFKSDYIPYEVSRRPGRQQAEYKPYPGEFDLDTTYKLDFNPYEVQPFVPVRPKERPHSKGGKLDTLPTYKEDFRPWEISKRELTKPEFTYQPPSAKFGNATTFQDDFAPRGLVPRESFKPPNMTKMSDAPFESLTSNRISFIAHPLEARFVKAKEEYKPSSQPFQDHTTHRADFQGLPGQLPKSCKPDFGKVASDAPFSESTEFRDSFQQWPVSLPQMRQQAEYVGPSVPMDLSTTSQGDFIKHAVQPFVSVKPLPRSSKSSAPFQGNTTMKDDFKAWSSRRQEMIKRPEEMRKNSGKMDTLTTFKAHYTQHNVHPPTSCKPANAPMKSEAPFDDGTMYRNDFTPKKITTCPASFDSPPGFVFDNSDERGHRFFHKLLSQNGNKMAVASEIHTPKEVAVVS</sequence>
<reference evidence="3" key="1">
    <citation type="submission" date="2021-01" db="EMBL/GenBank/DDBJ databases">
        <title>A chromosome-scale assembly of European eel, Anguilla anguilla.</title>
        <authorList>
            <person name="Henkel C."/>
            <person name="Jong-Raadsen S.A."/>
            <person name="Dufour S."/>
            <person name="Weltzien F.-A."/>
            <person name="Palstra A.P."/>
            <person name="Pelster B."/>
            <person name="Spaink H.P."/>
            <person name="Van Den Thillart G.E."/>
            <person name="Jansen H."/>
            <person name="Zahm M."/>
            <person name="Klopp C."/>
            <person name="Cedric C."/>
            <person name="Louis A."/>
            <person name="Berthelot C."/>
            <person name="Parey E."/>
            <person name="Roest Crollius H."/>
            <person name="Montfort J."/>
            <person name="Robinson-Rechavi M."/>
            <person name="Bucao C."/>
            <person name="Bouchez O."/>
            <person name="Gislard M."/>
            <person name="Lluch J."/>
            <person name="Milhes M."/>
            <person name="Lampietro C."/>
            <person name="Lopez Roques C."/>
            <person name="Donnadieu C."/>
            <person name="Braasch I."/>
            <person name="Desvignes T."/>
            <person name="Postlethwait J."/>
            <person name="Bobe J."/>
            <person name="Guiguen Y."/>
            <person name="Dirks R."/>
        </authorList>
    </citation>
    <scope>NUCLEOTIDE SEQUENCE</scope>
    <source>
        <strain evidence="3">Tag_6206</strain>
        <tissue evidence="3">Liver</tissue>
    </source>
</reference>
<gene>
    <name evidence="3" type="ORF">ANANG_G00105790</name>
</gene>
<comment type="caution">
    <text evidence="3">The sequence shown here is derived from an EMBL/GenBank/DDBJ whole genome shotgun (WGS) entry which is preliminary data.</text>
</comment>
<dbReference type="GO" id="GO:0008017">
    <property type="term" value="F:microtubule binding"/>
    <property type="evidence" value="ECO:0007669"/>
    <property type="project" value="InterPro"/>
</dbReference>
<keyword evidence="4" id="KW-1185">Reference proteome</keyword>
<accession>A0A9D3MHK4</accession>